<evidence type="ECO:0000313" key="3">
    <source>
        <dbReference type="EMBL" id="XBX76542.1"/>
    </source>
</evidence>
<name>A0AAU7VQN9_9MICO</name>
<evidence type="ECO:0000256" key="1">
    <source>
        <dbReference type="ARBA" id="ARBA00022676"/>
    </source>
</evidence>
<accession>A0AAU7VQN9</accession>
<dbReference type="RefSeq" id="WP_350350173.1">
    <property type="nucleotide sequence ID" value="NZ_CP158357.1"/>
</dbReference>
<proteinExistence type="predicted"/>
<dbReference type="AlphaFoldDB" id="A0AAU7VQN9"/>
<keyword evidence="2" id="KW-0808">Transferase</keyword>
<sequence length="253" mass="27263">MSQGNTAPVAESVDIAGVRVDSFTEASLVDHVLEMATSDGVDVAIGVNAHVCNLARKDPHFRRLVTDGSTYADGQSVVWAARLLGGHLPGRLATTDIAEPVLRAAADAGIPVYFFGAAEGVAERAATILREKIPELRLRTHHGYVAAEGIDGVLDDMRSHGTGILFVGMGDPAQQLWIDAHRDRLPPAVLTCGGLFDWLSGSNKRAPGWMIRGGLEWLWRLIIEPRRLAKRYLLGNPSFMAAVAAQRLRGSRA</sequence>
<gene>
    <name evidence="3" type="ORF">ABS642_11515</name>
</gene>
<dbReference type="PANTHER" id="PTHR34136">
    <property type="match status" value="1"/>
</dbReference>
<dbReference type="InterPro" id="IPR004629">
    <property type="entry name" value="WecG_TagA_CpsF"/>
</dbReference>
<evidence type="ECO:0000256" key="2">
    <source>
        <dbReference type="ARBA" id="ARBA00022679"/>
    </source>
</evidence>
<organism evidence="3">
    <name type="scientific">Microbacterium sp. A8/3-1</name>
    <dbReference type="NCBI Taxonomy" id="3160749"/>
    <lineage>
        <taxon>Bacteria</taxon>
        <taxon>Bacillati</taxon>
        <taxon>Actinomycetota</taxon>
        <taxon>Actinomycetes</taxon>
        <taxon>Micrococcales</taxon>
        <taxon>Microbacteriaceae</taxon>
        <taxon>Microbacterium</taxon>
    </lineage>
</organism>
<dbReference type="CDD" id="cd06533">
    <property type="entry name" value="Glyco_transf_WecG_TagA"/>
    <property type="match status" value="1"/>
</dbReference>
<dbReference type="GO" id="GO:0016758">
    <property type="term" value="F:hexosyltransferase activity"/>
    <property type="evidence" value="ECO:0007669"/>
    <property type="project" value="TreeGrafter"/>
</dbReference>
<protein>
    <submittedName>
        <fullName evidence="3">WecB/TagA/CpsF family glycosyltransferase</fullName>
    </submittedName>
</protein>
<keyword evidence="1" id="KW-0328">Glycosyltransferase</keyword>
<dbReference type="NCBIfam" id="TIGR00696">
    <property type="entry name" value="wecG_tagA_cpsF"/>
    <property type="match status" value="1"/>
</dbReference>
<dbReference type="PANTHER" id="PTHR34136:SF1">
    <property type="entry name" value="UDP-N-ACETYL-D-MANNOSAMINURONIC ACID TRANSFERASE"/>
    <property type="match status" value="1"/>
</dbReference>
<dbReference type="EMBL" id="CP158357">
    <property type="protein sequence ID" value="XBX76542.1"/>
    <property type="molecule type" value="Genomic_DNA"/>
</dbReference>
<dbReference type="Pfam" id="PF03808">
    <property type="entry name" value="Glyco_tran_WecG"/>
    <property type="match status" value="1"/>
</dbReference>
<reference evidence="3" key="1">
    <citation type="submission" date="2024-06" db="EMBL/GenBank/DDBJ databases">
        <title>Draft genome sequence of Microbacterium sp. strain A8/3-1, isolated from Oxytropis tragacanthoides Fisch. ex DC. Root nodules in the Altai region of Russia.</title>
        <authorList>
            <person name="Sazanova A."/>
            <person name="Guro P."/>
            <person name="Kuznetsova I."/>
            <person name="Belimov A."/>
            <person name="Safronova V."/>
        </authorList>
    </citation>
    <scope>NUCLEOTIDE SEQUENCE</scope>
    <source>
        <strain evidence="3">A8/3-1</strain>
    </source>
</reference>